<gene>
    <name evidence="1" type="ORF">LCGC14_2712280</name>
</gene>
<feature type="non-terminal residue" evidence="1">
    <location>
        <position position="1"/>
    </location>
</feature>
<name>A0A0F8ZCN3_9ZZZZ</name>
<reference evidence="1" key="1">
    <citation type="journal article" date="2015" name="Nature">
        <title>Complex archaea that bridge the gap between prokaryotes and eukaryotes.</title>
        <authorList>
            <person name="Spang A."/>
            <person name="Saw J.H."/>
            <person name="Jorgensen S.L."/>
            <person name="Zaremba-Niedzwiedzka K."/>
            <person name="Martijn J."/>
            <person name="Lind A.E."/>
            <person name="van Eijk R."/>
            <person name="Schleper C."/>
            <person name="Guy L."/>
            <person name="Ettema T.J."/>
        </authorList>
    </citation>
    <scope>NUCLEOTIDE SEQUENCE</scope>
</reference>
<proteinExistence type="predicted"/>
<evidence type="ECO:0000313" key="1">
    <source>
        <dbReference type="EMBL" id="KKK91503.1"/>
    </source>
</evidence>
<accession>A0A0F8ZCN3</accession>
<organism evidence="1">
    <name type="scientific">marine sediment metagenome</name>
    <dbReference type="NCBI Taxonomy" id="412755"/>
    <lineage>
        <taxon>unclassified sequences</taxon>
        <taxon>metagenomes</taxon>
        <taxon>ecological metagenomes</taxon>
    </lineage>
</organism>
<dbReference type="EMBL" id="LAZR01048622">
    <property type="protein sequence ID" value="KKK91503.1"/>
    <property type="molecule type" value="Genomic_DNA"/>
</dbReference>
<protein>
    <submittedName>
        <fullName evidence="1">Uncharacterized protein</fullName>
    </submittedName>
</protein>
<dbReference type="AlphaFoldDB" id="A0A0F8ZCN3"/>
<comment type="caution">
    <text evidence="1">The sequence shown here is derived from an EMBL/GenBank/DDBJ whole genome shotgun (WGS) entry which is preliminary data.</text>
</comment>
<sequence>ANPPEGEVWLMDDDIDVRFILGEGTSSGESAGMQWNRAGNYLSIYHSSVGTGSIVLDSSGRVGVKTATPTTDFSVGEKAGISPLGGFMIKLTNKTGSNTIAGQLVQTDTATDDAFILSSVDETENIGVVLDSGIGDGSEAWIVISGIADIAMKDDTAATRGNWVKASSEAGYADSINANPPGGGIPELDEHMREIGNCIENVVAGGGGAHILARCVLHFN</sequence>